<organism evidence="5 6">
    <name type="scientific">Glycomyces sambucus</name>
    <dbReference type="NCBI Taxonomy" id="380244"/>
    <lineage>
        <taxon>Bacteria</taxon>
        <taxon>Bacillati</taxon>
        <taxon>Actinomycetota</taxon>
        <taxon>Actinomycetes</taxon>
        <taxon>Glycomycetales</taxon>
        <taxon>Glycomycetaceae</taxon>
        <taxon>Glycomyces</taxon>
    </lineage>
</organism>
<evidence type="ECO:0000313" key="5">
    <source>
        <dbReference type="EMBL" id="SDL60997.1"/>
    </source>
</evidence>
<dbReference type="InterPro" id="IPR012340">
    <property type="entry name" value="NA-bd_OB-fold"/>
</dbReference>
<dbReference type="STRING" id="380244.SAMN05216298_4496"/>
<dbReference type="Proteomes" id="UP000198662">
    <property type="component" value="Unassembled WGS sequence"/>
</dbReference>
<dbReference type="PANTHER" id="PTHR11586:SF37">
    <property type="entry name" value="TRNA-BINDING DOMAIN-CONTAINING PROTEIN"/>
    <property type="match status" value="1"/>
</dbReference>
<evidence type="ECO:0000256" key="2">
    <source>
        <dbReference type="ARBA" id="ARBA00022884"/>
    </source>
</evidence>
<dbReference type="OrthoDB" id="9794564at2"/>
<dbReference type="SUPFAM" id="SSF50249">
    <property type="entry name" value="Nucleic acid-binding proteins"/>
    <property type="match status" value="1"/>
</dbReference>
<dbReference type="NCBIfam" id="TIGR02222">
    <property type="entry name" value="chap_CsaA"/>
    <property type="match status" value="1"/>
</dbReference>
<dbReference type="CDD" id="cd02798">
    <property type="entry name" value="tRNA_bind_CsaA"/>
    <property type="match status" value="1"/>
</dbReference>
<dbReference type="GO" id="GO:0000049">
    <property type="term" value="F:tRNA binding"/>
    <property type="evidence" value="ECO:0007669"/>
    <property type="project" value="UniProtKB-UniRule"/>
</dbReference>
<keyword evidence="2 3" id="KW-0694">RNA-binding</keyword>
<dbReference type="Gene3D" id="2.40.50.140">
    <property type="entry name" value="Nucleic acid-binding proteins"/>
    <property type="match status" value="1"/>
</dbReference>
<dbReference type="EMBL" id="FNGF01000007">
    <property type="protein sequence ID" value="SDL60997.1"/>
    <property type="molecule type" value="Genomic_DNA"/>
</dbReference>
<evidence type="ECO:0000259" key="4">
    <source>
        <dbReference type="PROSITE" id="PS50886"/>
    </source>
</evidence>
<evidence type="ECO:0000256" key="3">
    <source>
        <dbReference type="PROSITE-ProRule" id="PRU00209"/>
    </source>
</evidence>
<keyword evidence="6" id="KW-1185">Reference proteome</keyword>
<dbReference type="RefSeq" id="WP_091053689.1">
    <property type="nucleotide sequence ID" value="NZ_FNGF01000007.1"/>
</dbReference>
<dbReference type="NCBIfam" id="NF007494">
    <property type="entry name" value="PRK10089.1-3"/>
    <property type="match status" value="1"/>
</dbReference>
<dbReference type="AlphaFoldDB" id="A0A1G9LGQ7"/>
<dbReference type="InterPro" id="IPR051270">
    <property type="entry name" value="Tyrosine-tRNA_ligase_regulator"/>
</dbReference>
<proteinExistence type="predicted"/>
<dbReference type="InterPro" id="IPR002547">
    <property type="entry name" value="tRNA-bd_dom"/>
</dbReference>
<evidence type="ECO:0000313" key="6">
    <source>
        <dbReference type="Proteomes" id="UP000198662"/>
    </source>
</evidence>
<dbReference type="NCBIfam" id="NF007495">
    <property type="entry name" value="PRK10089.1-4"/>
    <property type="match status" value="1"/>
</dbReference>
<keyword evidence="1 3" id="KW-0820">tRNA-binding</keyword>
<reference evidence="6" key="1">
    <citation type="submission" date="2016-10" db="EMBL/GenBank/DDBJ databases">
        <authorList>
            <person name="Varghese N."/>
            <person name="Submissions S."/>
        </authorList>
    </citation>
    <scope>NUCLEOTIDE SEQUENCE [LARGE SCALE GENOMIC DNA]</scope>
    <source>
        <strain evidence="6">CGMCC 4.3147</strain>
    </source>
</reference>
<protein>
    <submittedName>
        <fullName evidence="5">tRNA-binding protein</fullName>
    </submittedName>
</protein>
<evidence type="ECO:0000256" key="1">
    <source>
        <dbReference type="ARBA" id="ARBA00022555"/>
    </source>
</evidence>
<accession>A0A1G9LGQ7</accession>
<dbReference type="Pfam" id="PF01588">
    <property type="entry name" value="tRNA_bind"/>
    <property type="match status" value="1"/>
</dbReference>
<feature type="domain" description="TRNA-binding" evidence="4">
    <location>
        <begin position="15"/>
        <end position="119"/>
    </location>
</feature>
<name>A0A1G9LGQ7_9ACTN</name>
<sequence length="119" mass="13110">MAHQSQTRDHSSAEDFFRTEIRTGRIERAEVFAKARKPAYKLWIDFGDLGVKRSSAQITARYTPEELIGRTVVAVTNFPPRQIADFMSEVLVLGVPVPGTDEVVLLAPDADVPIGALVS</sequence>
<gene>
    <name evidence="5" type="ORF">SAMN05216298_4496</name>
</gene>
<dbReference type="PANTHER" id="PTHR11586">
    <property type="entry name" value="TRNA-AMINOACYLATION COFACTOR ARC1 FAMILY MEMBER"/>
    <property type="match status" value="1"/>
</dbReference>
<dbReference type="InterPro" id="IPR008231">
    <property type="entry name" value="CsaA"/>
</dbReference>
<dbReference type="FunFam" id="2.40.50.140:FF:000165">
    <property type="entry name" value="Chaperone CsaA"/>
    <property type="match status" value="1"/>
</dbReference>
<dbReference type="PROSITE" id="PS50886">
    <property type="entry name" value="TRBD"/>
    <property type="match status" value="1"/>
</dbReference>